<dbReference type="InterPro" id="IPR000073">
    <property type="entry name" value="AB_hydrolase_1"/>
</dbReference>
<dbReference type="RefSeq" id="WP_171324906.1">
    <property type="nucleotide sequence ID" value="NZ_JABFBC010000001.1"/>
</dbReference>
<dbReference type="AlphaFoldDB" id="A0A849L3B6"/>
<organism evidence="2 3">
    <name type="scientific">Halovulum dunhuangense</name>
    <dbReference type="NCBI Taxonomy" id="1505036"/>
    <lineage>
        <taxon>Bacteria</taxon>
        <taxon>Pseudomonadati</taxon>
        <taxon>Pseudomonadota</taxon>
        <taxon>Alphaproteobacteria</taxon>
        <taxon>Rhodobacterales</taxon>
        <taxon>Paracoccaceae</taxon>
        <taxon>Halovulum</taxon>
    </lineage>
</organism>
<dbReference type="InterPro" id="IPR029058">
    <property type="entry name" value="AB_hydrolase_fold"/>
</dbReference>
<comment type="caution">
    <text evidence="2">The sequence shown here is derived from an EMBL/GenBank/DDBJ whole genome shotgun (WGS) entry which is preliminary data.</text>
</comment>
<accession>A0A849L3B6</accession>
<evidence type="ECO:0000313" key="3">
    <source>
        <dbReference type="Proteomes" id="UP000572377"/>
    </source>
</evidence>
<gene>
    <name evidence="2" type="ORF">HMH01_10130</name>
</gene>
<dbReference type="PRINTS" id="PR00111">
    <property type="entry name" value="ABHYDROLASE"/>
</dbReference>
<name>A0A849L3B6_9RHOB</name>
<feature type="domain" description="AB hydrolase-1" evidence="1">
    <location>
        <begin position="31"/>
        <end position="125"/>
    </location>
</feature>
<dbReference type="InterPro" id="IPR050266">
    <property type="entry name" value="AB_hydrolase_sf"/>
</dbReference>
<dbReference type="PANTHER" id="PTHR43798">
    <property type="entry name" value="MONOACYLGLYCEROL LIPASE"/>
    <property type="match status" value="1"/>
</dbReference>
<proteinExistence type="predicted"/>
<evidence type="ECO:0000313" key="2">
    <source>
        <dbReference type="EMBL" id="NNU80795.1"/>
    </source>
</evidence>
<reference evidence="2 3" key="1">
    <citation type="submission" date="2020-05" db="EMBL/GenBank/DDBJ databases">
        <title>Gimesia benthica sp. nov., a novel planctomycete isolated from a deep-sea water sample of the Northwest Indian Ocean.</title>
        <authorList>
            <person name="Wang J."/>
            <person name="Ruan C."/>
            <person name="Song L."/>
            <person name="Zhu Y."/>
            <person name="Li A."/>
            <person name="Zheng X."/>
            <person name="Wang L."/>
            <person name="Lu Z."/>
            <person name="Huang Y."/>
            <person name="Du W."/>
            <person name="Zhou Y."/>
            <person name="Huang L."/>
            <person name="Dai X."/>
        </authorList>
    </citation>
    <scope>NUCLEOTIDE SEQUENCE [LARGE SCALE GENOMIC DNA]</scope>
    <source>
        <strain evidence="2 3">YYQ-30</strain>
    </source>
</reference>
<dbReference type="GO" id="GO:0016787">
    <property type="term" value="F:hydrolase activity"/>
    <property type="evidence" value="ECO:0007669"/>
    <property type="project" value="UniProtKB-KW"/>
</dbReference>
<dbReference type="SUPFAM" id="SSF53474">
    <property type="entry name" value="alpha/beta-Hydrolases"/>
    <property type="match status" value="1"/>
</dbReference>
<evidence type="ECO:0000259" key="1">
    <source>
        <dbReference type="Pfam" id="PF00561"/>
    </source>
</evidence>
<dbReference type="Gene3D" id="3.40.50.1820">
    <property type="entry name" value="alpha/beta hydrolase"/>
    <property type="match status" value="1"/>
</dbReference>
<dbReference type="Pfam" id="PF00561">
    <property type="entry name" value="Abhydrolase_1"/>
    <property type="match status" value="1"/>
</dbReference>
<keyword evidence="3" id="KW-1185">Reference proteome</keyword>
<dbReference type="Proteomes" id="UP000572377">
    <property type="component" value="Unassembled WGS sequence"/>
</dbReference>
<sequence length="266" mass="28181">MTHHATATAADGAAIHYRILGAPDAPRRFALVHSLAMTGDFWAEVAASLPADCAVLAPDCRGHGASDKPAGPYTVEQFAGDLAAVLDHAGWDRAVIGGASMGGCVALAFAAGHRDRVQGLGLFDTTAWYGETAPADWEGRGQKGATEGLASLIPFQQTRWFGDAWREDNPEKVQAAIDVFLANDPAAYLETCRMLGRCDQRAHLAGFDMKVRIAVGSEDYATPVAMAEALRDAIPGATLTVLDGKRHLTPLEVPERIAALLLELHG</sequence>
<keyword evidence="2" id="KW-0378">Hydrolase</keyword>
<dbReference type="EMBL" id="JABFBC010000001">
    <property type="protein sequence ID" value="NNU80795.1"/>
    <property type="molecule type" value="Genomic_DNA"/>
</dbReference>
<protein>
    <submittedName>
        <fullName evidence="2">Alpha/beta fold hydrolase</fullName>
    </submittedName>
</protein>